<dbReference type="InterPro" id="IPR013766">
    <property type="entry name" value="Thioredoxin_domain"/>
</dbReference>
<dbReference type="EMBL" id="SGXE01000002">
    <property type="protein sequence ID" value="RZS93369.1"/>
    <property type="molecule type" value="Genomic_DNA"/>
</dbReference>
<dbReference type="InterPro" id="IPR050924">
    <property type="entry name" value="Peroxiredoxin_BCP/PrxQ"/>
</dbReference>
<comment type="function">
    <text evidence="1">Thiol-specific peroxidase that catalyzes the reduction of hydrogen peroxide and organic hydroperoxides to water and alcohols, respectively. Plays a role in cell protection against oxidative stress by detoxifying peroxides and as sensor of hydrogen peroxide-mediated signaling events.</text>
</comment>
<dbReference type="GO" id="GO:0008379">
    <property type="term" value="F:thioredoxin peroxidase activity"/>
    <property type="evidence" value="ECO:0007669"/>
    <property type="project" value="TreeGrafter"/>
</dbReference>
<evidence type="ECO:0000256" key="8">
    <source>
        <dbReference type="ARBA" id="ARBA00032824"/>
    </source>
</evidence>
<keyword evidence="4" id="KW-0049">Antioxidant</keyword>
<proteinExistence type="inferred from homology"/>
<evidence type="ECO:0000256" key="3">
    <source>
        <dbReference type="ARBA" id="ARBA00022559"/>
    </source>
</evidence>
<evidence type="ECO:0000313" key="14">
    <source>
        <dbReference type="Proteomes" id="UP000292262"/>
    </source>
</evidence>
<evidence type="ECO:0000256" key="1">
    <source>
        <dbReference type="ARBA" id="ARBA00003330"/>
    </source>
</evidence>
<keyword evidence="3" id="KW-0575">Peroxidase</keyword>
<evidence type="ECO:0000259" key="12">
    <source>
        <dbReference type="PROSITE" id="PS51352"/>
    </source>
</evidence>
<comment type="catalytic activity">
    <reaction evidence="11">
        <text>a hydroperoxide + [thioredoxin]-dithiol = an alcohol + [thioredoxin]-disulfide + H2O</text>
        <dbReference type="Rhea" id="RHEA:62620"/>
        <dbReference type="Rhea" id="RHEA-COMP:10698"/>
        <dbReference type="Rhea" id="RHEA-COMP:10700"/>
        <dbReference type="ChEBI" id="CHEBI:15377"/>
        <dbReference type="ChEBI" id="CHEBI:29950"/>
        <dbReference type="ChEBI" id="CHEBI:30879"/>
        <dbReference type="ChEBI" id="CHEBI:35924"/>
        <dbReference type="ChEBI" id="CHEBI:50058"/>
        <dbReference type="EC" id="1.11.1.24"/>
    </reaction>
</comment>
<dbReference type="RefSeq" id="WP_130286503.1">
    <property type="nucleotide sequence ID" value="NZ_SGXE01000002.1"/>
</dbReference>
<keyword evidence="6" id="KW-1015">Disulfide bond</keyword>
<evidence type="ECO:0000313" key="13">
    <source>
        <dbReference type="EMBL" id="RZS93369.1"/>
    </source>
</evidence>
<dbReference type="Gene3D" id="3.40.30.10">
    <property type="entry name" value="Glutaredoxin"/>
    <property type="match status" value="1"/>
</dbReference>
<evidence type="ECO:0000256" key="11">
    <source>
        <dbReference type="ARBA" id="ARBA00049091"/>
    </source>
</evidence>
<evidence type="ECO:0000256" key="7">
    <source>
        <dbReference type="ARBA" id="ARBA00023284"/>
    </source>
</evidence>
<protein>
    <recommendedName>
        <fullName evidence="2">thioredoxin-dependent peroxiredoxin</fullName>
        <ecNumber evidence="2">1.11.1.24</ecNumber>
    </recommendedName>
    <alternativeName>
        <fullName evidence="8">Thioredoxin peroxidase</fullName>
    </alternativeName>
    <alternativeName>
        <fullName evidence="10">Thioredoxin-dependent peroxiredoxin Bcp</fullName>
    </alternativeName>
</protein>
<comment type="similarity">
    <text evidence="9">Belongs to the peroxiredoxin family. BCP/PrxQ subfamily.</text>
</comment>
<dbReference type="OrthoDB" id="9809746at2"/>
<feature type="domain" description="Thioredoxin" evidence="12">
    <location>
        <begin position="50"/>
        <end position="224"/>
    </location>
</feature>
<dbReference type="EC" id="1.11.1.24" evidence="2"/>
<evidence type="ECO:0000256" key="5">
    <source>
        <dbReference type="ARBA" id="ARBA00023002"/>
    </source>
</evidence>
<organism evidence="13 14">
    <name type="scientific">Aquimarina brevivitae</name>
    <dbReference type="NCBI Taxonomy" id="323412"/>
    <lineage>
        <taxon>Bacteria</taxon>
        <taxon>Pseudomonadati</taxon>
        <taxon>Bacteroidota</taxon>
        <taxon>Flavobacteriia</taxon>
        <taxon>Flavobacteriales</taxon>
        <taxon>Flavobacteriaceae</taxon>
        <taxon>Aquimarina</taxon>
    </lineage>
</organism>
<dbReference type="Proteomes" id="UP000292262">
    <property type="component" value="Unassembled WGS sequence"/>
</dbReference>
<evidence type="ECO:0000256" key="10">
    <source>
        <dbReference type="ARBA" id="ARBA00042639"/>
    </source>
</evidence>
<gene>
    <name evidence="13" type="ORF">EV197_1947</name>
</gene>
<evidence type="ECO:0000256" key="9">
    <source>
        <dbReference type="ARBA" id="ARBA00038489"/>
    </source>
</evidence>
<dbReference type="PROSITE" id="PS51352">
    <property type="entry name" value="THIOREDOXIN_2"/>
    <property type="match status" value="1"/>
</dbReference>
<reference evidence="13 14" key="1">
    <citation type="submission" date="2019-02" db="EMBL/GenBank/DDBJ databases">
        <title>Genomic Encyclopedia of Type Strains, Phase IV (KMG-IV): sequencing the most valuable type-strain genomes for metagenomic binning, comparative biology and taxonomic classification.</title>
        <authorList>
            <person name="Goeker M."/>
        </authorList>
    </citation>
    <scope>NUCLEOTIDE SEQUENCE [LARGE SCALE GENOMIC DNA]</scope>
    <source>
        <strain evidence="13 14">DSM 17196</strain>
    </source>
</reference>
<comment type="caution">
    <text evidence="13">The sequence shown here is derived from an EMBL/GenBank/DDBJ whole genome shotgun (WGS) entry which is preliminary data.</text>
</comment>
<keyword evidence="7" id="KW-0676">Redox-active center</keyword>
<dbReference type="GO" id="GO:0005737">
    <property type="term" value="C:cytoplasm"/>
    <property type="evidence" value="ECO:0007669"/>
    <property type="project" value="TreeGrafter"/>
</dbReference>
<dbReference type="GO" id="GO:0034599">
    <property type="term" value="P:cellular response to oxidative stress"/>
    <property type="evidence" value="ECO:0007669"/>
    <property type="project" value="TreeGrafter"/>
</dbReference>
<evidence type="ECO:0000256" key="2">
    <source>
        <dbReference type="ARBA" id="ARBA00013017"/>
    </source>
</evidence>
<dbReference type="InterPro" id="IPR036249">
    <property type="entry name" value="Thioredoxin-like_sf"/>
</dbReference>
<dbReference type="PANTHER" id="PTHR42801:SF7">
    <property type="entry name" value="SLL1159 PROTEIN"/>
    <property type="match status" value="1"/>
</dbReference>
<dbReference type="GO" id="GO:0045454">
    <property type="term" value="P:cell redox homeostasis"/>
    <property type="evidence" value="ECO:0007669"/>
    <property type="project" value="TreeGrafter"/>
</dbReference>
<dbReference type="Pfam" id="PF00578">
    <property type="entry name" value="AhpC-TSA"/>
    <property type="match status" value="1"/>
</dbReference>
<dbReference type="AlphaFoldDB" id="A0A4V2F5M8"/>
<dbReference type="InterPro" id="IPR000866">
    <property type="entry name" value="AhpC/TSA"/>
</dbReference>
<keyword evidence="14" id="KW-1185">Reference proteome</keyword>
<keyword evidence="5" id="KW-0560">Oxidoreductase</keyword>
<evidence type="ECO:0000256" key="6">
    <source>
        <dbReference type="ARBA" id="ARBA00023157"/>
    </source>
</evidence>
<accession>A0A4V2F5M8</accession>
<dbReference type="SUPFAM" id="SSF52833">
    <property type="entry name" value="Thioredoxin-like"/>
    <property type="match status" value="1"/>
</dbReference>
<sequence length="226" mass="24718">MSTITKAPSYSEGLKELQNNLATMLPDEALAVFDTDAKQLQQTHTSILQKKVGDQAPLFSLSNAVDETISLQSLLKKGKVVLTFYRGNWCPYCNLQLNQYQQVLHEIKALGANLVAISPQSADASLSTKEKNALKFEVLSDNGNIVARQFTTVFTNAESSVSAMAALGIDFNSFYTDDSQELPVPAVFIIEQDGTISFAKAIDGDYRNRVEASTILSALQEKNTVK</sequence>
<evidence type="ECO:0000256" key="4">
    <source>
        <dbReference type="ARBA" id="ARBA00022862"/>
    </source>
</evidence>
<dbReference type="CDD" id="cd02970">
    <property type="entry name" value="PRX_like2"/>
    <property type="match status" value="1"/>
</dbReference>
<name>A0A4V2F5M8_9FLAO</name>
<dbReference type="PANTHER" id="PTHR42801">
    <property type="entry name" value="THIOREDOXIN-DEPENDENT PEROXIDE REDUCTASE"/>
    <property type="match status" value="1"/>
</dbReference>